<evidence type="ECO:0000256" key="7">
    <source>
        <dbReference type="RuleBase" id="RU363032"/>
    </source>
</evidence>
<dbReference type="Proteomes" id="UP000236199">
    <property type="component" value="Unassembled WGS sequence"/>
</dbReference>
<evidence type="ECO:0000313" key="9">
    <source>
        <dbReference type="EMBL" id="PNS02244.1"/>
    </source>
</evidence>
<dbReference type="PANTHER" id="PTHR43744">
    <property type="entry name" value="ABC TRANSPORTER PERMEASE PROTEIN MG189-RELATED-RELATED"/>
    <property type="match status" value="1"/>
</dbReference>
<dbReference type="SUPFAM" id="SSF161098">
    <property type="entry name" value="MetI-like"/>
    <property type="match status" value="1"/>
</dbReference>
<evidence type="ECO:0000313" key="10">
    <source>
        <dbReference type="Proteomes" id="UP000236199"/>
    </source>
</evidence>
<gene>
    <name evidence="9" type="ORF">X928_00820</name>
</gene>
<evidence type="ECO:0000256" key="3">
    <source>
        <dbReference type="ARBA" id="ARBA00022475"/>
    </source>
</evidence>
<sequence>MIKKNLSVKKIIQYFFLILGAFISVMPFMWLVTTSLKPPGKIFSAPLLIPTNFYLKNYIEAWQSVPFARYILNSTIMSSGIVFFQTLFSAMAGYAFARLKFKFRDALFIIFLITMMIPEPVKIIPNFLIIKNLGWYDTYRALIVPRAVSVFAIFLFRQFFLSIPSSLEEAARIEGAGLFRIFFQIILPISKPVIVTNILFSFLFSWNDFLWPLIVTDSEKMRTIQVGLSYFQGRYGIRWELLSAATIFAILPSLIVFLIAQKYFIEGISTSGLKE</sequence>
<comment type="similarity">
    <text evidence="7">Belongs to the binding-protein-dependent transport system permease family.</text>
</comment>
<evidence type="ECO:0000256" key="1">
    <source>
        <dbReference type="ARBA" id="ARBA00004651"/>
    </source>
</evidence>
<protein>
    <submittedName>
        <fullName evidence="9">Sugar ABC transporter permease</fullName>
    </submittedName>
</protein>
<dbReference type="Gene3D" id="1.10.3720.10">
    <property type="entry name" value="MetI-like"/>
    <property type="match status" value="1"/>
</dbReference>
<feature type="transmembrane region" description="Helical" evidence="7">
    <location>
        <begin position="70"/>
        <end position="94"/>
    </location>
</feature>
<dbReference type="AlphaFoldDB" id="A0A2K1PHH1"/>
<dbReference type="RefSeq" id="WP_211286413.1">
    <property type="nucleotide sequence ID" value="NZ_AZRM01000006.1"/>
</dbReference>
<keyword evidence="3" id="KW-1003">Cell membrane</keyword>
<accession>A0A2K1PHH1</accession>
<dbReference type="GO" id="GO:0055085">
    <property type="term" value="P:transmembrane transport"/>
    <property type="evidence" value="ECO:0007669"/>
    <property type="project" value="InterPro"/>
</dbReference>
<comment type="caution">
    <text evidence="9">The sequence shown here is derived from an EMBL/GenBank/DDBJ whole genome shotgun (WGS) entry which is preliminary data.</text>
</comment>
<keyword evidence="4 7" id="KW-0812">Transmembrane</keyword>
<keyword evidence="2 7" id="KW-0813">Transport</keyword>
<feature type="transmembrane region" description="Helical" evidence="7">
    <location>
        <begin position="181"/>
        <end position="204"/>
    </location>
</feature>
<dbReference type="InterPro" id="IPR035906">
    <property type="entry name" value="MetI-like_sf"/>
</dbReference>
<name>A0A2K1PHH1_9BACT</name>
<organism evidence="9 10">
    <name type="scientific">Petrotoga miotherma DSM 10691</name>
    <dbReference type="NCBI Taxonomy" id="1434326"/>
    <lineage>
        <taxon>Bacteria</taxon>
        <taxon>Thermotogati</taxon>
        <taxon>Thermotogota</taxon>
        <taxon>Thermotogae</taxon>
        <taxon>Petrotogales</taxon>
        <taxon>Petrotogaceae</taxon>
        <taxon>Petrotoga</taxon>
    </lineage>
</organism>
<dbReference type="PROSITE" id="PS50928">
    <property type="entry name" value="ABC_TM1"/>
    <property type="match status" value="1"/>
</dbReference>
<keyword evidence="5 7" id="KW-1133">Transmembrane helix</keyword>
<dbReference type="EMBL" id="AZRM01000006">
    <property type="protein sequence ID" value="PNS02244.1"/>
    <property type="molecule type" value="Genomic_DNA"/>
</dbReference>
<feature type="transmembrane region" description="Helical" evidence="7">
    <location>
        <begin position="241"/>
        <end position="260"/>
    </location>
</feature>
<keyword evidence="10" id="KW-1185">Reference proteome</keyword>
<feature type="transmembrane region" description="Helical" evidence="7">
    <location>
        <begin position="142"/>
        <end position="160"/>
    </location>
</feature>
<comment type="subcellular location">
    <subcellularLocation>
        <location evidence="1 7">Cell membrane</location>
        <topology evidence="1 7">Multi-pass membrane protein</topology>
    </subcellularLocation>
</comment>
<feature type="transmembrane region" description="Helical" evidence="7">
    <location>
        <begin position="12"/>
        <end position="32"/>
    </location>
</feature>
<proteinExistence type="inferred from homology"/>
<dbReference type="Pfam" id="PF00528">
    <property type="entry name" value="BPD_transp_1"/>
    <property type="match status" value="1"/>
</dbReference>
<evidence type="ECO:0000256" key="5">
    <source>
        <dbReference type="ARBA" id="ARBA00022989"/>
    </source>
</evidence>
<feature type="transmembrane region" description="Helical" evidence="7">
    <location>
        <begin position="106"/>
        <end position="130"/>
    </location>
</feature>
<dbReference type="PANTHER" id="PTHR43744:SF12">
    <property type="entry name" value="ABC TRANSPORTER PERMEASE PROTEIN MG189-RELATED"/>
    <property type="match status" value="1"/>
</dbReference>
<feature type="domain" description="ABC transmembrane type-1" evidence="8">
    <location>
        <begin position="71"/>
        <end position="260"/>
    </location>
</feature>
<dbReference type="InterPro" id="IPR000515">
    <property type="entry name" value="MetI-like"/>
</dbReference>
<evidence type="ECO:0000256" key="4">
    <source>
        <dbReference type="ARBA" id="ARBA00022692"/>
    </source>
</evidence>
<evidence type="ECO:0000256" key="6">
    <source>
        <dbReference type="ARBA" id="ARBA00023136"/>
    </source>
</evidence>
<dbReference type="GO" id="GO:0005886">
    <property type="term" value="C:plasma membrane"/>
    <property type="evidence" value="ECO:0007669"/>
    <property type="project" value="UniProtKB-SubCell"/>
</dbReference>
<evidence type="ECO:0000259" key="8">
    <source>
        <dbReference type="PROSITE" id="PS50928"/>
    </source>
</evidence>
<reference evidence="9 10" key="1">
    <citation type="submission" date="2013-12" db="EMBL/GenBank/DDBJ databases">
        <title>Comparative genomics of Petrotoga isolates.</title>
        <authorList>
            <person name="Nesbo C.L."/>
            <person name="Charchuk R."/>
            <person name="Chow K."/>
        </authorList>
    </citation>
    <scope>NUCLEOTIDE SEQUENCE [LARGE SCALE GENOMIC DNA]</scope>
    <source>
        <strain evidence="9 10">DSM 10691</strain>
    </source>
</reference>
<evidence type="ECO:0000256" key="2">
    <source>
        <dbReference type="ARBA" id="ARBA00022448"/>
    </source>
</evidence>
<keyword evidence="6 7" id="KW-0472">Membrane</keyword>
<dbReference type="CDD" id="cd06261">
    <property type="entry name" value="TM_PBP2"/>
    <property type="match status" value="1"/>
</dbReference>